<dbReference type="EMBL" id="JABSTV010001251">
    <property type="protein sequence ID" value="KAH7952494.1"/>
    <property type="molecule type" value="Genomic_DNA"/>
</dbReference>
<keyword evidence="2" id="KW-1133">Transmembrane helix</keyword>
<gene>
    <name evidence="3" type="ORF">HPB52_023829</name>
</gene>
<keyword evidence="2" id="KW-0812">Transmembrane</keyword>
<keyword evidence="2" id="KW-0472">Membrane</keyword>
<dbReference type="AlphaFoldDB" id="A0A9D4SV29"/>
<evidence type="ECO:0000313" key="3">
    <source>
        <dbReference type="EMBL" id="KAH7952494.1"/>
    </source>
</evidence>
<sequence length="233" mass="25384">MDVSQRYLACVFGTCGTACAFCTRVQPGSGIGVSLRSVEYSPFLVGVEWRRVLTFSSLAATLRRRHSAHRYRIGVTTCWSWKEESCTLQCGPEEPVTLSGPAGSFSVPADLYSGSVQLRVRGLGRDRPGAAVFRAHFRRKELELFLYTEMLVVFLLAGALTLVALLTIGFILMRALGLTTFLDVEPNEMAAGPGGARESQAQGDHRRHVPGVARRRRAAAAAALPRVRSRGDS</sequence>
<proteinExistence type="predicted"/>
<reference evidence="3" key="2">
    <citation type="submission" date="2021-09" db="EMBL/GenBank/DDBJ databases">
        <authorList>
            <person name="Jia N."/>
            <person name="Wang J."/>
            <person name="Shi W."/>
            <person name="Du L."/>
            <person name="Sun Y."/>
            <person name="Zhan W."/>
            <person name="Jiang J."/>
            <person name="Wang Q."/>
            <person name="Zhang B."/>
            <person name="Ji P."/>
            <person name="Sakyi L.B."/>
            <person name="Cui X."/>
            <person name="Yuan T."/>
            <person name="Jiang B."/>
            <person name="Yang W."/>
            <person name="Lam T.T.-Y."/>
            <person name="Chang Q."/>
            <person name="Ding S."/>
            <person name="Wang X."/>
            <person name="Zhu J."/>
            <person name="Ruan X."/>
            <person name="Zhao L."/>
            <person name="Wei J."/>
            <person name="Que T."/>
            <person name="Du C."/>
            <person name="Cheng J."/>
            <person name="Dai P."/>
            <person name="Han X."/>
            <person name="Huang E."/>
            <person name="Gao Y."/>
            <person name="Liu J."/>
            <person name="Shao H."/>
            <person name="Ye R."/>
            <person name="Li L."/>
            <person name="Wei W."/>
            <person name="Wang X."/>
            <person name="Wang C."/>
            <person name="Huo Q."/>
            <person name="Li W."/>
            <person name="Guo W."/>
            <person name="Chen H."/>
            <person name="Chen S."/>
            <person name="Zhou L."/>
            <person name="Zhou L."/>
            <person name="Ni X."/>
            <person name="Tian J."/>
            <person name="Zhou Y."/>
            <person name="Sheng Y."/>
            <person name="Liu T."/>
            <person name="Pan Y."/>
            <person name="Xia L."/>
            <person name="Li J."/>
            <person name="Zhao F."/>
            <person name="Cao W."/>
        </authorList>
    </citation>
    <scope>NUCLEOTIDE SEQUENCE</scope>
    <source>
        <strain evidence="3">Rsan-2018</strain>
        <tissue evidence="3">Larvae</tissue>
    </source>
</reference>
<name>A0A9D4SV29_RHISA</name>
<organism evidence="3 4">
    <name type="scientific">Rhipicephalus sanguineus</name>
    <name type="common">Brown dog tick</name>
    <name type="synonym">Ixodes sanguineus</name>
    <dbReference type="NCBI Taxonomy" id="34632"/>
    <lineage>
        <taxon>Eukaryota</taxon>
        <taxon>Metazoa</taxon>
        <taxon>Ecdysozoa</taxon>
        <taxon>Arthropoda</taxon>
        <taxon>Chelicerata</taxon>
        <taxon>Arachnida</taxon>
        <taxon>Acari</taxon>
        <taxon>Parasitiformes</taxon>
        <taxon>Ixodida</taxon>
        <taxon>Ixodoidea</taxon>
        <taxon>Ixodidae</taxon>
        <taxon>Rhipicephalinae</taxon>
        <taxon>Rhipicephalus</taxon>
        <taxon>Rhipicephalus</taxon>
    </lineage>
</organism>
<protein>
    <submittedName>
        <fullName evidence="3">Uncharacterized protein</fullName>
    </submittedName>
</protein>
<keyword evidence="4" id="KW-1185">Reference proteome</keyword>
<evidence type="ECO:0000256" key="1">
    <source>
        <dbReference type="SAM" id="MobiDB-lite"/>
    </source>
</evidence>
<evidence type="ECO:0000256" key="2">
    <source>
        <dbReference type="SAM" id="Phobius"/>
    </source>
</evidence>
<feature type="region of interest" description="Disordered" evidence="1">
    <location>
        <begin position="190"/>
        <end position="213"/>
    </location>
</feature>
<dbReference type="VEuPathDB" id="VectorBase:RSAN_039957"/>
<accession>A0A9D4SV29</accession>
<feature type="transmembrane region" description="Helical" evidence="2">
    <location>
        <begin position="144"/>
        <end position="172"/>
    </location>
</feature>
<comment type="caution">
    <text evidence="3">The sequence shown here is derived from an EMBL/GenBank/DDBJ whole genome shotgun (WGS) entry which is preliminary data.</text>
</comment>
<evidence type="ECO:0000313" key="4">
    <source>
        <dbReference type="Proteomes" id="UP000821837"/>
    </source>
</evidence>
<reference evidence="3" key="1">
    <citation type="journal article" date="2020" name="Cell">
        <title>Large-Scale Comparative Analyses of Tick Genomes Elucidate Their Genetic Diversity and Vector Capacities.</title>
        <authorList>
            <consortium name="Tick Genome and Microbiome Consortium (TIGMIC)"/>
            <person name="Jia N."/>
            <person name="Wang J."/>
            <person name="Shi W."/>
            <person name="Du L."/>
            <person name="Sun Y."/>
            <person name="Zhan W."/>
            <person name="Jiang J.F."/>
            <person name="Wang Q."/>
            <person name="Zhang B."/>
            <person name="Ji P."/>
            <person name="Bell-Sakyi L."/>
            <person name="Cui X.M."/>
            <person name="Yuan T.T."/>
            <person name="Jiang B.G."/>
            <person name="Yang W.F."/>
            <person name="Lam T.T."/>
            <person name="Chang Q.C."/>
            <person name="Ding S.J."/>
            <person name="Wang X.J."/>
            <person name="Zhu J.G."/>
            <person name="Ruan X.D."/>
            <person name="Zhao L."/>
            <person name="Wei J.T."/>
            <person name="Ye R.Z."/>
            <person name="Que T.C."/>
            <person name="Du C.H."/>
            <person name="Zhou Y.H."/>
            <person name="Cheng J.X."/>
            <person name="Dai P.F."/>
            <person name="Guo W.B."/>
            <person name="Han X.H."/>
            <person name="Huang E.J."/>
            <person name="Li L.F."/>
            <person name="Wei W."/>
            <person name="Gao Y.C."/>
            <person name="Liu J.Z."/>
            <person name="Shao H.Z."/>
            <person name="Wang X."/>
            <person name="Wang C.C."/>
            <person name="Yang T.C."/>
            <person name="Huo Q.B."/>
            <person name="Li W."/>
            <person name="Chen H.Y."/>
            <person name="Chen S.E."/>
            <person name="Zhou L.G."/>
            <person name="Ni X.B."/>
            <person name="Tian J.H."/>
            <person name="Sheng Y."/>
            <person name="Liu T."/>
            <person name="Pan Y.S."/>
            <person name="Xia L.Y."/>
            <person name="Li J."/>
            <person name="Zhao F."/>
            <person name="Cao W.C."/>
        </authorList>
    </citation>
    <scope>NUCLEOTIDE SEQUENCE</scope>
    <source>
        <strain evidence="3">Rsan-2018</strain>
    </source>
</reference>
<dbReference type="Proteomes" id="UP000821837">
    <property type="component" value="Chromosome 5"/>
</dbReference>